<evidence type="ECO:0000256" key="7">
    <source>
        <dbReference type="SAM" id="MobiDB-lite"/>
    </source>
</evidence>
<dbReference type="Proteomes" id="UP001530293">
    <property type="component" value="Unassembled WGS sequence"/>
</dbReference>
<sequence length="378" mass="41378">MTLMMSDGRKKTKSGAGGGGGGFGKKEVATNINIRTKSRPNNNNFVYAGSIRPHDTSPSRIVDPASVLSLPDYAIDGIPKQKSPPGRRIEIKSPEDIIKMRAAGRVARQVLDIAGALVASEPGITTDAIDAAVHAACLERQAYPSPLNYRKFPKSCCTSVNEVICHGIPDARPLQYGDIVNIDITCYLDGYHGDCSEMFVVGGKEALDDAGRKLLQTTYDCWVQSMELVKPGVNYNVIGKCIEEYIVPRGYSTVKSFCGHGIGKIFHMSPNIYHYTVNQQLDTIEAGHVFTIEPMICEGLSDPYMWQDDWTATTVDGKRSAQFEHTLLVTPDGVEALTGKLEGSQIQFWEEESAVRKGVWLGTSEGARRRAEELNGSR</sequence>
<dbReference type="PRINTS" id="PR00599">
    <property type="entry name" value="MAPEPTIDASE"/>
</dbReference>
<comment type="function">
    <text evidence="6">Cotranslationally removes the N-terminal methionine from nascent proteins. The N-terminal methionine is often cleaved when the second residue in the primary sequence is small and uncharged (Met-Ala-, Cys, Gly, Pro, Ser, Thr, or Val).</text>
</comment>
<dbReference type="SUPFAM" id="SSF55920">
    <property type="entry name" value="Creatinase/aminopeptidase"/>
    <property type="match status" value="1"/>
</dbReference>
<evidence type="ECO:0000256" key="3">
    <source>
        <dbReference type="ARBA" id="ARBA00022723"/>
    </source>
</evidence>
<evidence type="ECO:0000256" key="1">
    <source>
        <dbReference type="ARBA" id="ARBA00022438"/>
    </source>
</evidence>
<keyword evidence="2 5" id="KW-0645">Protease</keyword>
<dbReference type="InterPro" id="IPR001714">
    <property type="entry name" value="Pept_M24_MAP"/>
</dbReference>
<keyword evidence="3 5" id="KW-0479">Metal-binding</keyword>
<dbReference type="GO" id="GO:0004239">
    <property type="term" value="F:initiator methionyl aminopeptidase activity"/>
    <property type="evidence" value="ECO:0007669"/>
    <property type="project" value="UniProtKB-UniRule"/>
</dbReference>
<evidence type="ECO:0000256" key="5">
    <source>
        <dbReference type="HAMAP-Rule" id="MF_03174"/>
    </source>
</evidence>
<organism evidence="9 10">
    <name type="scientific">Discostella pseudostelligera</name>
    <dbReference type="NCBI Taxonomy" id="259834"/>
    <lineage>
        <taxon>Eukaryota</taxon>
        <taxon>Sar</taxon>
        <taxon>Stramenopiles</taxon>
        <taxon>Ochrophyta</taxon>
        <taxon>Bacillariophyta</taxon>
        <taxon>Coscinodiscophyceae</taxon>
        <taxon>Thalassiosirophycidae</taxon>
        <taxon>Stephanodiscales</taxon>
        <taxon>Stephanodiscaceae</taxon>
        <taxon>Discostella</taxon>
    </lineage>
</organism>
<comment type="cofactor">
    <cofactor evidence="5">
        <name>Co(2+)</name>
        <dbReference type="ChEBI" id="CHEBI:48828"/>
    </cofactor>
    <cofactor evidence="5">
        <name>Zn(2+)</name>
        <dbReference type="ChEBI" id="CHEBI:29105"/>
    </cofactor>
    <cofactor evidence="5">
        <name>Mn(2+)</name>
        <dbReference type="ChEBI" id="CHEBI:29035"/>
    </cofactor>
    <cofactor evidence="5">
        <name>Fe(2+)</name>
        <dbReference type="ChEBI" id="CHEBI:29033"/>
    </cofactor>
    <text evidence="5">Binds 2 divalent metal cations per subunit. Has a high-affinity and a low affinity metal-binding site. The true nature of the physiological cofactor is under debate. The enzyme is active with cobalt, zinc, manganese or divalent iron ions. Most likely, methionine aminopeptidases function as mononuclear Fe(2+)-metalloproteases under physiological conditions, and the catalytically relevant metal-binding site has been assigned to the histidine-containing high-affinity site.</text>
</comment>
<evidence type="ECO:0000313" key="10">
    <source>
        <dbReference type="Proteomes" id="UP001530293"/>
    </source>
</evidence>
<evidence type="ECO:0000313" key="9">
    <source>
        <dbReference type="EMBL" id="KAL3762114.1"/>
    </source>
</evidence>
<dbReference type="Pfam" id="PF00557">
    <property type="entry name" value="Peptidase_M24"/>
    <property type="match status" value="1"/>
</dbReference>
<feature type="binding site" evidence="5">
    <location>
        <position position="194"/>
    </location>
    <ligand>
        <name>a divalent metal cation</name>
        <dbReference type="ChEBI" id="CHEBI:60240"/>
        <label>1</label>
    </ligand>
</feature>
<feature type="binding site" evidence="5">
    <location>
        <position position="166"/>
    </location>
    <ligand>
        <name>substrate</name>
    </ligand>
</feature>
<comment type="catalytic activity">
    <reaction evidence="5 6">
        <text>Release of N-terminal amino acids, preferentially methionine, from peptides and arylamides.</text>
        <dbReference type="EC" id="3.4.11.18"/>
    </reaction>
</comment>
<dbReference type="InterPro" id="IPR000994">
    <property type="entry name" value="Pept_M24"/>
</dbReference>
<feature type="binding site" evidence="5">
    <location>
        <position position="260"/>
    </location>
    <ligand>
        <name>a divalent metal cation</name>
        <dbReference type="ChEBI" id="CHEBI:60240"/>
        <label>2</label>
        <note>catalytic</note>
    </ligand>
</feature>
<proteinExistence type="inferred from homology"/>
<keyword evidence="1 5" id="KW-0031">Aminopeptidase</keyword>
<dbReference type="CDD" id="cd01086">
    <property type="entry name" value="MetAP1"/>
    <property type="match status" value="1"/>
</dbReference>
<feature type="binding site" evidence="5">
    <location>
        <position position="267"/>
    </location>
    <ligand>
        <name>substrate</name>
    </ligand>
</feature>
<dbReference type="GO" id="GO:0070006">
    <property type="term" value="F:metalloaminopeptidase activity"/>
    <property type="evidence" value="ECO:0007669"/>
    <property type="project" value="UniProtKB-UniRule"/>
</dbReference>
<keyword evidence="4 5" id="KW-0378">Hydrolase</keyword>
<feature type="domain" description="Peptidase M24" evidence="8">
    <location>
        <begin position="99"/>
        <end position="330"/>
    </location>
</feature>
<protein>
    <recommendedName>
        <fullName evidence="6">Methionine aminopeptidase</fullName>
        <ecNumber evidence="6">3.4.11.18</ecNumber>
    </recommendedName>
</protein>
<dbReference type="EMBL" id="JALLBG020000140">
    <property type="protein sequence ID" value="KAL3762114.1"/>
    <property type="molecule type" value="Genomic_DNA"/>
</dbReference>
<dbReference type="PROSITE" id="PS00680">
    <property type="entry name" value="MAP_1"/>
    <property type="match status" value="1"/>
</dbReference>
<dbReference type="InterPro" id="IPR036005">
    <property type="entry name" value="Creatinase/aminopeptidase-like"/>
</dbReference>
<evidence type="ECO:0000256" key="2">
    <source>
        <dbReference type="ARBA" id="ARBA00022670"/>
    </source>
</evidence>
<feature type="binding site" evidence="5">
    <location>
        <position position="183"/>
    </location>
    <ligand>
        <name>a divalent metal cation</name>
        <dbReference type="ChEBI" id="CHEBI:60240"/>
        <label>1</label>
    </ligand>
</feature>
<dbReference type="AlphaFoldDB" id="A0ABD3MDV1"/>
<dbReference type="HAMAP" id="MF_01974">
    <property type="entry name" value="MetAP_1"/>
    <property type="match status" value="1"/>
</dbReference>
<dbReference type="NCBIfam" id="TIGR00500">
    <property type="entry name" value="met_pdase_I"/>
    <property type="match status" value="1"/>
</dbReference>
<dbReference type="Gene3D" id="3.90.230.10">
    <property type="entry name" value="Creatinase/methionine aminopeptidase superfamily"/>
    <property type="match status" value="1"/>
</dbReference>
<comment type="caution">
    <text evidence="9">The sequence shown here is derived from an EMBL/GenBank/DDBJ whole genome shotgun (WGS) entry which is preliminary data.</text>
</comment>
<feature type="binding site" evidence="5">
    <location>
        <position position="194"/>
    </location>
    <ligand>
        <name>a divalent metal cation</name>
        <dbReference type="ChEBI" id="CHEBI:60240"/>
        <label>2</label>
        <note>catalytic</note>
    </ligand>
</feature>
<feature type="region of interest" description="Disordered" evidence="7">
    <location>
        <begin position="1"/>
        <end position="25"/>
    </location>
</feature>
<evidence type="ECO:0000256" key="4">
    <source>
        <dbReference type="ARBA" id="ARBA00022801"/>
    </source>
</evidence>
<dbReference type="GO" id="GO:0046872">
    <property type="term" value="F:metal ion binding"/>
    <property type="evidence" value="ECO:0007669"/>
    <property type="project" value="UniProtKB-UniRule"/>
</dbReference>
<feature type="binding site" evidence="5">
    <location>
        <position position="293"/>
    </location>
    <ligand>
        <name>a divalent metal cation</name>
        <dbReference type="ChEBI" id="CHEBI:60240"/>
        <label>2</label>
        <note>catalytic</note>
    </ligand>
</feature>
<keyword evidence="10" id="KW-1185">Reference proteome</keyword>
<dbReference type="InterPro" id="IPR002467">
    <property type="entry name" value="Pept_M24A_MAP1"/>
</dbReference>
<feature type="binding site" evidence="5">
    <location>
        <position position="324"/>
    </location>
    <ligand>
        <name>a divalent metal cation</name>
        <dbReference type="ChEBI" id="CHEBI:60240"/>
        <label>1</label>
    </ligand>
</feature>
<reference evidence="9 10" key="1">
    <citation type="submission" date="2024-10" db="EMBL/GenBank/DDBJ databases">
        <title>Updated reference genomes for cyclostephanoid diatoms.</title>
        <authorList>
            <person name="Roberts W.R."/>
            <person name="Alverson A.J."/>
        </authorList>
    </citation>
    <scope>NUCLEOTIDE SEQUENCE [LARGE SCALE GENOMIC DNA]</scope>
    <source>
        <strain evidence="9 10">AJA232-27</strain>
    </source>
</reference>
<gene>
    <name evidence="9" type="ORF">ACHAWU_001565</name>
</gene>
<evidence type="ECO:0000256" key="6">
    <source>
        <dbReference type="RuleBase" id="RU003653"/>
    </source>
</evidence>
<comment type="similarity">
    <text evidence="5">Belongs to the peptidase M24A family. Methionine aminopeptidase type 1 subfamily.</text>
</comment>
<dbReference type="PANTHER" id="PTHR43330">
    <property type="entry name" value="METHIONINE AMINOPEPTIDASE"/>
    <property type="match status" value="1"/>
</dbReference>
<dbReference type="EC" id="3.4.11.18" evidence="6"/>
<feature type="binding site" evidence="5">
    <location>
        <position position="324"/>
    </location>
    <ligand>
        <name>a divalent metal cation</name>
        <dbReference type="ChEBI" id="CHEBI:60240"/>
        <label>2</label>
        <note>catalytic</note>
    </ligand>
</feature>
<evidence type="ECO:0000259" key="8">
    <source>
        <dbReference type="Pfam" id="PF00557"/>
    </source>
</evidence>
<dbReference type="PANTHER" id="PTHR43330:SF7">
    <property type="entry name" value="METHIONINE AMINOPEPTIDASE 1"/>
    <property type="match status" value="1"/>
</dbReference>
<accession>A0ABD3MDV1</accession>
<dbReference type="GO" id="GO:0006508">
    <property type="term" value="P:proteolysis"/>
    <property type="evidence" value="ECO:0007669"/>
    <property type="project" value="UniProtKB-KW"/>
</dbReference>
<name>A0ABD3MDV1_9STRA</name>